<proteinExistence type="predicted"/>
<evidence type="ECO:0000313" key="2">
    <source>
        <dbReference type="Proteomes" id="UP000485058"/>
    </source>
</evidence>
<sequence length="109" mass="12103">MRAASNRQDMGEGGDDASIAVVKAKYFSTIEFSHHHVVMDLQWLPGVDITSRGRVSRSPEGGRECNFVATTAGDGKVNIWDIRVDRLLKKGRKAEDLLDLVWKPLHSAL</sequence>
<accession>A0A699ZG09</accession>
<dbReference type="EMBL" id="BLLF01001842">
    <property type="protein sequence ID" value="GFH21503.1"/>
    <property type="molecule type" value="Genomic_DNA"/>
</dbReference>
<reference evidence="1 2" key="1">
    <citation type="submission" date="2020-02" db="EMBL/GenBank/DDBJ databases">
        <title>Draft genome sequence of Haematococcus lacustris strain NIES-144.</title>
        <authorList>
            <person name="Morimoto D."/>
            <person name="Nakagawa S."/>
            <person name="Yoshida T."/>
            <person name="Sawayama S."/>
        </authorList>
    </citation>
    <scope>NUCLEOTIDE SEQUENCE [LARGE SCALE GENOMIC DNA]</scope>
    <source>
        <strain evidence="1 2">NIES-144</strain>
    </source>
</reference>
<comment type="caution">
    <text evidence="1">The sequence shown here is derived from an EMBL/GenBank/DDBJ whole genome shotgun (WGS) entry which is preliminary data.</text>
</comment>
<dbReference type="AlphaFoldDB" id="A0A699ZG09"/>
<protein>
    <submittedName>
        <fullName evidence="1">Inner dynein arm I1 intermediate chain IC140</fullName>
    </submittedName>
</protein>
<gene>
    <name evidence="1" type="ORF">HaLaN_18820</name>
</gene>
<name>A0A699ZG09_HAELA</name>
<organism evidence="1 2">
    <name type="scientific">Haematococcus lacustris</name>
    <name type="common">Green alga</name>
    <name type="synonym">Haematococcus pluvialis</name>
    <dbReference type="NCBI Taxonomy" id="44745"/>
    <lineage>
        <taxon>Eukaryota</taxon>
        <taxon>Viridiplantae</taxon>
        <taxon>Chlorophyta</taxon>
        <taxon>core chlorophytes</taxon>
        <taxon>Chlorophyceae</taxon>
        <taxon>CS clade</taxon>
        <taxon>Chlamydomonadales</taxon>
        <taxon>Haematococcaceae</taxon>
        <taxon>Haematococcus</taxon>
    </lineage>
</organism>
<dbReference type="Proteomes" id="UP000485058">
    <property type="component" value="Unassembled WGS sequence"/>
</dbReference>
<evidence type="ECO:0000313" key="1">
    <source>
        <dbReference type="EMBL" id="GFH21503.1"/>
    </source>
</evidence>
<keyword evidence="2" id="KW-1185">Reference proteome</keyword>